<name>A0ABV6M9A6_9ACTN</name>
<evidence type="ECO:0000256" key="8">
    <source>
        <dbReference type="SAM" id="Phobius"/>
    </source>
</evidence>
<feature type="transmembrane region" description="Helical" evidence="8">
    <location>
        <begin position="108"/>
        <end position="126"/>
    </location>
</feature>
<evidence type="ECO:0000256" key="1">
    <source>
        <dbReference type="ARBA" id="ARBA00004651"/>
    </source>
</evidence>
<keyword evidence="10" id="KW-1185">Reference proteome</keyword>
<dbReference type="SUPFAM" id="SSF81345">
    <property type="entry name" value="ABC transporter involved in vitamin B12 uptake, BtuC"/>
    <property type="match status" value="1"/>
</dbReference>
<keyword evidence="5 8" id="KW-0812">Transmembrane</keyword>
<dbReference type="EMBL" id="JBHLUH010000058">
    <property type="protein sequence ID" value="MFC0531305.1"/>
    <property type="molecule type" value="Genomic_DNA"/>
</dbReference>
<dbReference type="InterPro" id="IPR037294">
    <property type="entry name" value="ABC_BtuC-like"/>
</dbReference>
<reference evidence="9 10" key="1">
    <citation type="submission" date="2024-09" db="EMBL/GenBank/DDBJ databases">
        <authorList>
            <person name="Sun Q."/>
            <person name="Mori K."/>
        </authorList>
    </citation>
    <scope>NUCLEOTIDE SEQUENCE [LARGE SCALE GENOMIC DNA]</scope>
    <source>
        <strain evidence="9 10">TBRC 3947</strain>
    </source>
</reference>
<feature type="transmembrane region" description="Helical" evidence="8">
    <location>
        <begin position="321"/>
        <end position="339"/>
    </location>
</feature>
<keyword evidence="4" id="KW-1003">Cell membrane</keyword>
<sequence length="347" mass="35153">MHRDRPRRAATVRGRGGALLAPGLVLALVALGVAALASVAVGAKSIAPGVVLDSLLHYDPANADHLVVRTMRVQRTEVGMLAGLALGLAGAIMQGVTRNPLADPGIVGVNAGAALFVVAGISLFGVTTLTGYVWFGFAGAAVTSVVVYAIGALGRDGATPVKLALSGAAVSAALGSLTTALLLTDNDAFERFRLWQVGSLAGRDGTLVTQALPFVAVGVLLALPCGRLLNVLSLGDDMARALGQHVAAGRALAAASVVVLCGTATALAGPIGFIGLTVPLVARMITGPDHRWILPYSTVLAPTLLLVADVVGRVVARPAEVQVGIVTAAIGAPIFVVLVRRRHLAEL</sequence>
<feature type="transmembrane region" description="Helical" evidence="8">
    <location>
        <begin position="78"/>
        <end position="96"/>
    </location>
</feature>
<evidence type="ECO:0000256" key="4">
    <source>
        <dbReference type="ARBA" id="ARBA00022475"/>
    </source>
</evidence>
<keyword evidence="6 8" id="KW-1133">Transmembrane helix</keyword>
<dbReference type="PANTHER" id="PTHR30472">
    <property type="entry name" value="FERRIC ENTEROBACTIN TRANSPORT SYSTEM PERMEASE PROTEIN"/>
    <property type="match status" value="1"/>
</dbReference>
<comment type="similarity">
    <text evidence="2">Belongs to the binding-protein-dependent transport system permease family. FecCD subfamily.</text>
</comment>
<evidence type="ECO:0000313" key="10">
    <source>
        <dbReference type="Proteomes" id="UP001589867"/>
    </source>
</evidence>
<feature type="transmembrane region" description="Helical" evidence="8">
    <location>
        <begin position="293"/>
        <end position="315"/>
    </location>
</feature>
<evidence type="ECO:0000256" key="3">
    <source>
        <dbReference type="ARBA" id="ARBA00022448"/>
    </source>
</evidence>
<dbReference type="InterPro" id="IPR000522">
    <property type="entry name" value="ABC_transptr_permease_BtuC"/>
</dbReference>
<dbReference type="PANTHER" id="PTHR30472:SF1">
    <property type="entry name" value="FE(3+) DICITRATE TRANSPORT SYSTEM PERMEASE PROTEIN FECC-RELATED"/>
    <property type="match status" value="1"/>
</dbReference>
<keyword evidence="7 8" id="KW-0472">Membrane</keyword>
<feature type="transmembrane region" description="Helical" evidence="8">
    <location>
        <begin position="132"/>
        <end position="151"/>
    </location>
</feature>
<organism evidence="9 10">
    <name type="scientific">Phytohabitans kaempferiae</name>
    <dbReference type="NCBI Taxonomy" id="1620943"/>
    <lineage>
        <taxon>Bacteria</taxon>
        <taxon>Bacillati</taxon>
        <taxon>Actinomycetota</taxon>
        <taxon>Actinomycetes</taxon>
        <taxon>Micromonosporales</taxon>
        <taxon>Micromonosporaceae</taxon>
    </lineage>
</organism>
<accession>A0ABV6M9A6</accession>
<evidence type="ECO:0000256" key="5">
    <source>
        <dbReference type="ARBA" id="ARBA00022692"/>
    </source>
</evidence>
<evidence type="ECO:0000256" key="6">
    <source>
        <dbReference type="ARBA" id="ARBA00022989"/>
    </source>
</evidence>
<dbReference type="CDD" id="cd06550">
    <property type="entry name" value="TM_ABC_iron-siderophores_like"/>
    <property type="match status" value="1"/>
</dbReference>
<dbReference type="Proteomes" id="UP001589867">
    <property type="component" value="Unassembled WGS sequence"/>
</dbReference>
<dbReference type="Pfam" id="PF01032">
    <property type="entry name" value="FecCD"/>
    <property type="match status" value="1"/>
</dbReference>
<evidence type="ECO:0000256" key="2">
    <source>
        <dbReference type="ARBA" id="ARBA00007935"/>
    </source>
</evidence>
<protein>
    <submittedName>
        <fullName evidence="9">FecCD family ABC transporter permease</fullName>
    </submittedName>
</protein>
<comment type="caution">
    <text evidence="9">The sequence shown here is derived from an EMBL/GenBank/DDBJ whole genome shotgun (WGS) entry which is preliminary data.</text>
</comment>
<dbReference type="Gene3D" id="1.10.3470.10">
    <property type="entry name" value="ABC transporter involved in vitamin B12 uptake, BtuC"/>
    <property type="match status" value="1"/>
</dbReference>
<feature type="transmembrane region" description="Helical" evidence="8">
    <location>
        <begin position="252"/>
        <end position="281"/>
    </location>
</feature>
<feature type="transmembrane region" description="Helical" evidence="8">
    <location>
        <begin position="163"/>
        <end position="183"/>
    </location>
</feature>
<dbReference type="RefSeq" id="WP_377255563.1">
    <property type="nucleotide sequence ID" value="NZ_JBHLUH010000058.1"/>
</dbReference>
<evidence type="ECO:0000313" key="9">
    <source>
        <dbReference type="EMBL" id="MFC0531305.1"/>
    </source>
</evidence>
<comment type="subcellular location">
    <subcellularLocation>
        <location evidence="1">Cell membrane</location>
        <topology evidence="1">Multi-pass membrane protein</topology>
    </subcellularLocation>
</comment>
<gene>
    <name evidence="9" type="ORF">ACFFIA_27045</name>
</gene>
<proteinExistence type="inferred from homology"/>
<evidence type="ECO:0000256" key="7">
    <source>
        <dbReference type="ARBA" id="ARBA00023136"/>
    </source>
</evidence>
<keyword evidence="3" id="KW-0813">Transport</keyword>